<comment type="caution">
    <text evidence="2">The sequence shown here is derived from an EMBL/GenBank/DDBJ whole genome shotgun (WGS) entry which is preliminary data.</text>
</comment>
<evidence type="ECO:0000259" key="1">
    <source>
        <dbReference type="Pfam" id="PF00485"/>
    </source>
</evidence>
<proteinExistence type="predicted"/>
<protein>
    <submittedName>
        <fullName evidence="2">Uridine kinase</fullName>
    </submittedName>
</protein>
<reference evidence="2 3" key="1">
    <citation type="submission" date="2016-03" db="EMBL/GenBank/DDBJ databases">
        <title>Speciation and ecological success in dimly lit waters: horizontal gene transfer in a green sulfur bacteria bloom unveiled by metagenomic assembly.</title>
        <authorList>
            <person name="Llorens-Mares T."/>
            <person name="Liu Z."/>
            <person name="Allen L.Z."/>
            <person name="Rusch D.B."/>
            <person name="Craig M.T."/>
            <person name="Dupont C.L."/>
            <person name="Bryant D.A."/>
            <person name="Casamayor E.O."/>
        </authorList>
    </citation>
    <scope>NUCLEOTIDE SEQUENCE [LARGE SCALE GENOMIC DNA]</scope>
    <source>
        <strain evidence="2">CIII</strain>
    </source>
</reference>
<dbReference type="GO" id="GO:0016301">
    <property type="term" value="F:kinase activity"/>
    <property type="evidence" value="ECO:0007669"/>
    <property type="project" value="UniProtKB-KW"/>
</dbReference>
<dbReference type="Proteomes" id="UP000076481">
    <property type="component" value="Unassembled WGS sequence"/>
</dbReference>
<dbReference type="Gene3D" id="3.40.50.300">
    <property type="entry name" value="P-loop containing nucleotide triphosphate hydrolases"/>
    <property type="match status" value="1"/>
</dbReference>
<organism evidence="2 3">
    <name type="scientific">Pelodictyon luteolum</name>
    <dbReference type="NCBI Taxonomy" id="1100"/>
    <lineage>
        <taxon>Bacteria</taxon>
        <taxon>Pseudomonadati</taxon>
        <taxon>Chlorobiota</taxon>
        <taxon>Chlorobiia</taxon>
        <taxon>Chlorobiales</taxon>
        <taxon>Chlorobiaceae</taxon>
        <taxon>Chlorobium/Pelodictyon group</taxon>
        <taxon>Pelodictyon</taxon>
    </lineage>
</organism>
<accession>A0A165M9G8</accession>
<gene>
    <name evidence="2" type="ORF">A3K90_00405</name>
</gene>
<dbReference type="SUPFAM" id="SSF52540">
    <property type="entry name" value="P-loop containing nucleoside triphosphate hydrolases"/>
    <property type="match status" value="1"/>
</dbReference>
<keyword evidence="2" id="KW-0808">Transferase</keyword>
<feature type="domain" description="Phosphoribulokinase/uridine kinase" evidence="1">
    <location>
        <begin position="40"/>
        <end position="165"/>
    </location>
</feature>
<keyword evidence="2" id="KW-0418">Kinase</keyword>
<evidence type="ECO:0000313" key="2">
    <source>
        <dbReference type="EMBL" id="KZK74975.1"/>
    </source>
</evidence>
<dbReference type="AlphaFoldDB" id="A0A165M9G8"/>
<name>A0A165M9G8_PELLU</name>
<evidence type="ECO:0000313" key="3">
    <source>
        <dbReference type="Proteomes" id="UP000076481"/>
    </source>
</evidence>
<dbReference type="GO" id="GO:0005524">
    <property type="term" value="F:ATP binding"/>
    <property type="evidence" value="ECO:0007669"/>
    <property type="project" value="InterPro"/>
</dbReference>
<dbReference type="InterPro" id="IPR006083">
    <property type="entry name" value="PRK/URK"/>
</dbReference>
<sequence>MLGDVLLIREHHIAAAAVIAGRVLADMQKLRHEHPGHKYIVAISGESGSGKSELSHALAQNLKKVGAQPKILHTDNYYRIAPSERLAARIADNFEHVGVSEYDWDLLKSNIGDFRTGRMSLMPCIDIVSGQLDRLITDFSKVDVLVVDGLYALGIKDADLCIYIDLTWRETRKNQDLRGKESNDLYRLKVLEKEHEDVLAFRYRADLIIDHDYHVNEAPDPDDAAAEGDYAGN</sequence>
<dbReference type="PANTHER" id="PTHR10285">
    <property type="entry name" value="URIDINE KINASE"/>
    <property type="match status" value="1"/>
</dbReference>
<dbReference type="RefSeq" id="WP_303680915.1">
    <property type="nucleotide sequence ID" value="NZ_LVWG01000016.1"/>
</dbReference>
<dbReference type="EMBL" id="LVWG01000016">
    <property type="protein sequence ID" value="KZK74975.1"/>
    <property type="molecule type" value="Genomic_DNA"/>
</dbReference>
<dbReference type="InterPro" id="IPR027417">
    <property type="entry name" value="P-loop_NTPase"/>
</dbReference>
<dbReference type="Pfam" id="PF00485">
    <property type="entry name" value="PRK"/>
    <property type="match status" value="1"/>
</dbReference>